<protein>
    <submittedName>
        <fullName evidence="1">Uncharacterized protein</fullName>
    </submittedName>
</protein>
<dbReference type="InterPro" id="IPR038883">
    <property type="entry name" value="AN11006-like"/>
</dbReference>
<evidence type="ECO:0000313" key="1">
    <source>
        <dbReference type="EMBL" id="CAK4020061.1"/>
    </source>
</evidence>
<dbReference type="Proteomes" id="UP001296104">
    <property type="component" value="Unassembled WGS sequence"/>
</dbReference>
<evidence type="ECO:0000313" key="2">
    <source>
        <dbReference type="Proteomes" id="UP001296104"/>
    </source>
</evidence>
<dbReference type="EMBL" id="CAVMBE010000027">
    <property type="protein sequence ID" value="CAK4020061.1"/>
    <property type="molecule type" value="Genomic_DNA"/>
</dbReference>
<dbReference type="AlphaFoldDB" id="A0AAI8YZA0"/>
<sequence>MPSRLDPTATPFLPSYATKSSAGQQVEMMVLYAATPTSKPVVRDSSFVLDSEKGQSTMGRSVTASANGAVDITRSGWTRRPIREHNRIPFTELKFERISAEHISAKPVRRSTFVDLPAEIRNSIYRLVLVQDPEYIDLSPKTNRQHGENKDARDHHMKRFREEITPCLGMLRLNKQIGSESAYIFYGETEFRFTSYRGWYTLDSWLSKIGAANHALILNNIGSPGTRFQKIKKVLVGMGLHPRTGLKKFCLAAPHSARLLHSVRAIQLFAETDFNYYGHLTFLLDPSKFTNLKIKLVRLHGGFVGTELYEAQYPDGVQENKNVMRASVLKEHFPIYKAAESKGVEVETAVYNSEGFHPVALPEGDEILDERRCRALVTFYR</sequence>
<reference evidence="1" key="1">
    <citation type="submission" date="2023-11" db="EMBL/GenBank/DDBJ databases">
        <authorList>
            <person name="Alioto T."/>
            <person name="Alioto T."/>
            <person name="Gomez Garrido J."/>
        </authorList>
    </citation>
    <scope>NUCLEOTIDE SEQUENCE</scope>
</reference>
<gene>
    <name evidence="1" type="ORF">LECACI_7A004721</name>
</gene>
<name>A0AAI8YZA0_9PEZI</name>
<accession>A0AAI8YZA0</accession>
<comment type="caution">
    <text evidence="1">The sequence shown here is derived from an EMBL/GenBank/DDBJ whole genome shotgun (WGS) entry which is preliminary data.</text>
</comment>
<dbReference type="PANTHER" id="PTHR42085">
    <property type="entry name" value="F-BOX DOMAIN-CONTAINING PROTEIN"/>
    <property type="match status" value="1"/>
</dbReference>
<keyword evidence="2" id="KW-1185">Reference proteome</keyword>
<organism evidence="1 2">
    <name type="scientific">Lecanosticta acicola</name>
    <dbReference type="NCBI Taxonomy" id="111012"/>
    <lineage>
        <taxon>Eukaryota</taxon>
        <taxon>Fungi</taxon>
        <taxon>Dikarya</taxon>
        <taxon>Ascomycota</taxon>
        <taxon>Pezizomycotina</taxon>
        <taxon>Dothideomycetes</taxon>
        <taxon>Dothideomycetidae</taxon>
        <taxon>Mycosphaerellales</taxon>
        <taxon>Mycosphaerellaceae</taxon>
        <taxon>Lecanosticta</taxon>
    </lineage>
</organism>
<proteinExistence type="predicted"/>
<dbReference type="PANTHER" id="PTHR42085:SF2">
    <property type="entry name" value="F-BOX DOMAIN-CONTAINING PROTEIN"/>
    <property type="match status" value="1"/>
</dbReference>